<evidence type="ECO:0000313" key="2">
    <source>
        <dbReference type="EMBL" id="QKX61258.1"/>
    </source>
</evidence>
<name>A0A7H8R5P5_TALRU</name>
<dbReference type="AlphaFoldDB" id="A0A7H8R5P5"/>
<dbReference type="InterPro" id="IPR021006">
    <property type="entry name" value="Hda2/3"/>
</dbReference>
<feature type="compositionally biased region" description="Polar residues" evidence="1">
    <location>
        <begin position="725"/>
        <end position="740"/>
    </location>
</feature>
<feature type="region of interest" description="Disordered" evidence="1">
    <location>
        <begin position="721"/>
        <end position="771"/>
    </location>
</feature>
<accession>A0A7H8R5P5</accession>
<dbReference type="GO" id="GO:0070823">
    <property type="term" value="C:HDA1 complex"/>
    <property type="evidence" value="ECO:0007669"/>
    <property type="project" value="InterPro"/>
</dbReference>
<evidence type="ECO:0008006" key="4">
    <source>
        <dbReference type="Google" id="ProtNLM"/>
    </source>
</evidence>
<dbReference type="EMBL" id="CP055901">
    <property type="protein sequence ID" value="QKX61258.1"/>
    <property type="molecule type" value="Genomic_DNA"/>
</dbReference>
<organism evidence="2 3">
    <name type="scientific">Talaromyces rugulosus</name>
    <name type="common">Penicillium rugulosum</name>
    <dbReference type="NCBI Taxonomy" id="121627"/>
    <lineage>
        <taxon>Eukaryota</taxon>
        <taxon>Fungi</taxon>
        <taxon>Dikarya</taxon>
        <taxon>Ascomycota</taxon>
        <taxon>Pezizomycotina</taxon>
        <taxon>Eurotiomycetes</taxon>
        <taxon>Eurotiomycetidae</taxon>
        <taxon>Eurotiales</taxon>
        <taxon>Trichocomaceae</taxon>
        <taxon>Talaromyces</taxon>
        <taxon>Talaromyces sect. Islandici</taxon>
    </lineage>
</organism>
<feature type="compositionally biased region" description="Low complexity" evidence="1">
    <location>
        <begin position="445"/>
        <end position="457"/>
    </location>
</feature>
<protein>
    <recommendedName>
        <fullName evidence="4">HDA1 complex subunit</fullName>
    </recommendedName>
</protein>
<proteinExistence type="predicted"/>
<keyword evidence="3" id="KW-1185">Reference proteome</keyword>
<evidence type="ECO:0000313" key="3">
    <source>
        <dbReference type="Proteomes" id="UP000509510"/>
    </source>
</evidence>
<feature type="compositionally biased region" description="Polar residues" evidence="1">
    <location>
        <begin position="1"/>
        <end position="11"/>
    </location>
</feature>
<reference evidence="3" key="1">
    <citation type="submission" date="2020-06" db="EMBL/GenBank/DDBJ databases">
        <title>A chromosome-scale genome assembly of Talaromyces rugulosus W13939.</title>
        <authorList>
            <person name="Wang B."/>
            <person name="Guo L."/>
            <person name="Ye K."/>
            <person name="Wang L."/>
        </authorList>
    </citation>
    <scope>NUCLEOTIDE SEQUENCE [LARGE SCALE GENOMIC DNA]</scope>
    <source>
        <strain evidence="3">W13939</strain>
    </source>
</reference>
<dbReference type="Proteomes" id="UP000509510">
    <property type="component" value="Chromosome IV"/>
</dbReference>
<dbReference type="GeneID" id="55995895"/>
<feature type="compositionally biased region" description="Polar residues" evidence="1">
    <location>
        <begin position="748"/>
        <end position="771"/>
    </location>
</feature>
<dbReference type="KEGG" id="trg:TRUGW13939_08406"/>
<feature type="region of interest" description="Disordered" evidence="1">
    <location>
        <begin position="1"/>
        <end position="69"/>
    </location>
</feature>
<feature type="compositionally biased region" description="Low complexity" evidence="1">
    <location>
        <begin position="50"/>
        <end position="59"/>
    </location>
</feature>
<feature type="region of interest" description="Disordered" evidence="1">
    <location>
        <begin position="436"/>
        <end position="468"/>
    </location>
</feature>
<evidence type="ECO:0000256" key="1">
    <source>
        <dbReference type="SAM" id="MobiDB-lite"/>
    </source>
</evidence>
<gene>
    <name evidence="2" type="ORF">TRUGW13939_08406</name>
</gene>
<feature type="compositionally biased region" description="Basic and acidic residues" evidence="1">
    <location>
        <begin position="17"/>
        <end position="32"/>
    </location>
</feature>
<dbReference type="OrthoDB" id="3647690at2759"/>
<sequence>MEGRLSQTSSPVPDALGKFDDIPGSTPRERLQNAHARLRASASAVPNPIASTSATPSSAGDIDPAPVSSMPEVALPLSVRVHEDHIHQPGQAEEHSAAADIVVPPSLIFPEQAGMHTIQPSAIFDKVESVVPGSLKLGPSEFAISLPMDSRSKDEYERALAEHSHSTRLLLGGFKSAEEAMVSDTEQQSQILTDVRLLVEKLDNVAVHTDLNIAEHVKQSQFDPQREATWAEYTSAKFLFLGHLVEIAGAQDLHIVVIAKRGKGVELVERYFQGKGFVHTRPRDEMGGNVELSMQNGPLSVGIHATQHDGIVETYRPPAVIIALDSSFNASNPSVEHLRTTYARNGNLLPVVHLLISNSSEHIERCLPDLPDSQKLRLLLHIVRSLRDLLGDLQDNALSVQEDAEELFTYLLSENFNASWSLPTIEPLHILISDDLQSEDPSGESSAMQPSASAPSMNKRLFDSMDTDTPDLKRQRLHVSQEVSQFTESSSGASQNLDLITKLTTLENRLIEMKSNHAAELDRLQTLLSKAEDRSMERGKSWESLQHRFEHRTKDLHKTRQERDQLTTEKTKIEQKLTRHQDEITKLKDERTQLKHDLEAARNDLKSEGGFKEELENAREEIRKLTLSNSSLERKAEYEKKQAEYTREQYQNASNVAAQSANEIRQLRDENAEINKKIAAETAKLKEIRIKNDEFKHVTRIKELEQALEARETLLRRKEEDLRNIRNNRPATRATSTQPRSPKWGNGSRPTSPGVNNGRMSNLRFSSEMSL</sequence>
<dbReference type="Pfam" id="PF11496">
    <property type="entry name" value="HDA2-3"/>
    <property type="match status" value="1"/>
</dbReference>
<dbReference type="Gene3D" id="3.40.50.12360">
    <property type="match status" value="1"/>
</dbReference>
<dbReference type="RefSeq" id="XP_035347433.1">
    <property type="nucleotide sequence ID" value="XM_035491540.1"/>
</dbReference>
<dbReference type="InterPro" id="IPR038609">
    <property type="entry name" value="HDA1_su2/3_sf"/>
</dbReference>